<evidence type="ECO:0000256" key="2">
    <source>
        <dbReference type="SAM" id="SignalP"/>
    </source>
</evidence>
<feature type="compositionally biased region" description="Low complexity" evidence="1">
    <location>
        <begin position="30"/>
        <end position="44"/>
    </location>
</feature>
<gene>
    <name evidence="3" type="ordered locus">Alide2_0067</name>
</gene>
<protein>
    <submittedName>
        <fullName evidence="3">Calcium-binding EF-hand-containing protein</fullName>
    </submittedName>
</protein>
<keyword evidence="2" id="KW-0732">Signal</keyword>
<dbReference type="EMBL" id="CP002657">
    <property type="protein sequence ID" value="AEB82507.1"/>
    <property type="molecule type" value="Genomic_DNA"/>
</dbReference>
<evidence type="ECO:0000313" key="3">
    <source>
        <dbReference type="EMBL" id="AEB82507.1"/>
    </source>
</evidence>
<dbReference type="RefSeq" id="WP_013721145.1">
    <property type="nucleotide sequence ID" value="NC_015422.1"/>
</dbReference>
<feature type="chain" id="PRO_5003308316" evidence="2">
    <location>
        <begin position="32"/>
        <end position="78"/>
    </location>
</feature>
<accession>F4GCQ4</accession>
<dbReference type="HOGENOM" id="CLU_2614144_0_0_4"/>
<dbReference type="KEGG" id="adk:Alide2_0067"/>
<evidence type="ECO:0000313" key="4">
    <source>
        <dbReference type="Proteomes" id="UP000007938"/>
    </source>
</evidence>
<evidence type="ECO:0000256" key="1">
    <source>
        <dbReference type="SAM" id="MobiDB-lite"/>
    </source>
</evidence>
<feature type="signal peptide" evidence="2">
    <location>
        <begin position="1"/>
        <end position="31"/>
    </location>
</feature>
<feature type="compositionally biased region" description="Low complexity" evidence="1">
    <location>
        <begin position="59"/>
        <end position="78"/>
    </location>
</feature>
<name>F4GCQ4_ALIDK</name>
<dbReference type="STRING" id="596154.Alide2_0067"/>
<organism evidence="3 4">
    <name type="scientific">Alicycliphilus denitrificans (strain DSM 14773 / CIP 107495 / K601)</name>
    <dbReference type="NCBI Taxonomy" id="596154"/>
    <lineage>
        <taxon>Bacteria</taxon>
        <taxon>Pseudomonadati</taxon>
        <taxon>Pseudomonadota</taxon>
        <taxon>Betaproteobacteria</taxon>
        <taxon>Burkholderiales</taxon>
        <taxon>Comamonadaceae</taxon>
        <taxon>Alicycliphilus</taxon>
    </lineage>
</organism>
<reference evidence="3 4" key="1">
    <citation type="journal article" date="2011" name="J. Bacteriol.">
        <title>Genome Sequences of Alicycliphilus denitrificans Strains BC and K601T.</title>
        <authorList>
            <person name="Oosterkamp M.J."/>
            <person name="Veuskens T."/>
            <person name="Plugge C.M."/>
            <person name="Langenhoff A.A."/>
            <person name="Gerritse J."/>
            <person name="van Berkel W.J."/>
            <person name="Pieper D.H."/>
            <person name="Junca H."/>
            <person name="Goodwin L.A."/>
            <person name="Daligault H.E."/>
            <person name="Bruce D.C."/>
            <person name="Detter J.C."/>
            <person name="Tapia R."/>
            <person name="Han C.S."/>
            <person name="Land M.L."/>
            <person name="Hauser L.J."/>
            <person name="Smidt H."/>
            <person name="Stams A.J."/>
        </authorList>
    </citation>
    <scope>NUCLEOTIDE SEQUENCE [LARGE SCALE GENOMIC DNA]</scope>
    <source>
        <strain evidence="4">DSM 14773 / CIP 107495 / K601</strain>
    </source>
</reference>
<dbReference type="AlphaFoldDB" id="F4GCQ4"/>
<keyword evidence="4" id="KW-1185">Reference proteome</keyword>
<feature type="region of interest" description="Disordered" evidence="1">
    <location>
        <begin position="30"/>
        <end position="78"/>
    </location>
</feature>
<sequence>MPQTQQRRPLSSFDARSVMLFAALTVGGALAQAQTSSPSPAAQARYQAGPSRTPPEPNAAPGGSARPAAARHAAGTRS</sequence>
<proteinExistence type="predicted"/>
<reference evidence="3 4" key="2">
    <citation type="submission" date="2011-04" db="EMBL/GenBank/DDBJ databases">
        <title>Complete sequence of chromosome of Alicycliphilus denitrificans K601.</title>
        <authorList>
            <consortium name="US DOE Joint Genome Institute"/>
            <person name="Lucas S."/>
            <person name="Han J."/>
            <person name="Lapidus A."/>
            <person name="Cheng J.-F."/>
            <person name="Goodwin L."/>
            <person name="Pitluck S."/>
            <person name="Peters L."/>
            <person name="Zeytun A."/>
            <person name="Detter J.C."/>
            <person name="Han C."/>
            <person name="Tapia R."/>
            <person name="Land M."/>
            <person name="Hauser L."/>
            <person name="Kyrpides N."/>
            <person name="Ivanova N."/>
            <person name="Mikhailova N."/>
            <person name="Pagani I."/>
            <person name="Oosterkamp M."/>
            <person name="Pieper D."/>
            <person name="van Berkel W."/>
            <person name="Langenhoff A."/>
            <person name="Smidt H."/>
            <person name="Stams A."/>
            <person name="Woyke T."/>
        </authorList>
    </citation>
    <scope>NUCLEOTIDE SEQUENCE [LARGE SCALE GENOMIC DNA]</scope>
    <source>
        <strain evidence="4">DSM 14773 / CIP 107495 / K601</strain>
    </source>
</reference>
<dbReference type="Proteomes" id="UP000007938">
    <property type="component" value="Chromosome"/>
</dbReference>